<feature type="non-terminal residue" evidence="2">
    <location>
        <position position="1"/>
    </location>
</feature>
<evidence type="ECO:0000313" key="3">
    <source>
        <dbReference type="Proteomes" id="UP000567293"/>
    </source>
</evidence>
<dbReference type="InterPro" id="IPR014782">
    <property type="entry name" value="Peptidase_M1_dom"/>
</dbReference>
<name>A0A7V8NQD8_9BACT</name>
<evidence type="ECO:0000313" key="2">
    <source>
        <dbReference type="EMBL" id="MBA0085541.1"/>
    </source>
</evidence>
<dbReference type="GO" id="GO:0008270">
    <property type="term" value="F:zinc ion binding"/>
    <property type="evidence" value="ECO:0007669"/>
    <property type="project" value="InterPro"/>
</dbReference>
<dbReference type="InterPro" id="IPR027268">
    <property type="entry name" value="Peptidase_M4/M1_CTD_sf"/>
</dbReference>
<gene>
    <name evidence="2" type="ORF">HRJ53_11140</name>
</gene>
<feature type="domain" description="Peptidase M1 membrane alanine aminopeptidase" evidence="1">
    <location>
        <begin position="325"/>
        <end position="426"/>
    </location>
</feature>
<feature type="non-terminal residue" evidence="2">
    <location>
        <position position="426"/>
    </location>
</feature>
<protein>
    <recommendedName>
        <fullName evidence="1">Peptidase M1 membrane alanine aminopeptidase domain-containing protein</fullName>
    </recommendedName>
</protein>
<dbReference type="GO" id="GO:0008237">
    <property type="term" value="F:metallopeptidase activity"/>
    <property type="evidence" value="ECO:0007669"/>
    <property type="project" value="InterPro"/>
</dbReference>
<dbReference type="Gene3D" id="1.10.390.10">
    <property type="entry name" value="Neutral Protease Domain 2"/>
    <property type="match status" value="1"/>
</dbReference>
<proteinExistence type="predicted"/>
<dbReference type="Proteomes" id="UP000567293">
    <property type="component" value="Unassembled WGS sequence"/>
</dbReference>
<accession>A0A7V8NQD8</accession>
<sequence>ARSAAAPARVRWDLSDYRIQATVDPDLTLTAVTRLKMKSSIDGIRALPFDIAQEMAVAGVTVDGKPAEVLQHEAARVGTARGENTQFLVTPPEPLHPGHDYEFEFHHSGKVIVETGDRIYYVTARGNWYPSIGTVAASFDLTFRYPRDLELVTAGDVIEDRTEGPWRITRRRPSAPIGLAGFNLGNYAHARVERGEYVVDVCANRSLEPSLQPRPQLPPASPVLVPGRRNSRAALDIPQPPPAPPPADPLARLSRLADDVASALQFMASKFGPPTVSHLTVSPIPGTFGQGFPGMIYLSTRSYVNPAETRMAAADALFFDELLQAHETAHQWWGGLVYSASYRDDWLMEALANYSALLFLEKSRGARDLEMLLDNYRAALLEKSQSGQPVDAAGPLVLGTRLESSLEPRAWRVITYGKGSWILHML</sequence>
<evidence type="ECO:0000259" key="1">
    <source>
        <dbReference type="Pfam" id="PF01433"/>
    </source>
</evidence>
<dbReference type="AlphaFoldDB" id="A0A7V8NQD8"/>
<reference evidence="2" key="1">
    <citation type="submission" date="2020-06" db="EMBL/GenBank/DDBJ databases">
        <title>Legume-microbial interactions unlock mineral nutrients during tropical forest succession.</title>
        <authorList>
            <person name="Epihov D.Z."/>
        </authorList>
    </citation>
    <scope>NUCLEOTIDE SEQUENCE [LARGE SCALE GENOMIC DNA]</scope>
    <source>
        <strain evidence="2">Pan2503</strain>
    </source>
</reference>
<dbReference type="SUPFAM" id="SSF55486">
    <property type="entry name" value="Metalloproteases ('zincins'), catalytic domain"/>
    <property type="match status" value="1"/>
</dbReference>
<keyword evidence="3" id="KW-1185">Reference proteome</keyword>
<comment type="caution">
    <text evidence="2">The sequence shown here is derived from an EMBL/GenBank/DDBJ whole genome shotgun (WGS) entry which is preliminary data.</text>
</comment>
<dbReference type="EMBL" id="JACDQQ010001082">
    <property type="protein sequence ID" value="MBA0085541.1"/>
    <property type="molecule type" value="Genomic_DNA"/>
</dbReference>
<organism evidence="2 3">
    <name type="scientific">Candidatus Acidiferrum panamense</name>
    <dbReference type="NCBI Taxonomy" id="2741543"/>
    <lineage>
        <taxon>Bacteria</taxon>
        <taxon>Pseudomonadati</taxon>
        <taxon>Acidobacteriota</taxon>
        <taxon>Terriglobia</taxon>
        <taxon>Candidatus Acidiferrales</taxon>
        <taxon>Candidatus Acidiferrum</taxon>
    </lineage>
</organism>
<dbReference type="Pfam" id="PF01433">
    <property type="entry name" value="Peptidase_M1"/>
    <property type="match status" value="1"/>
</dbReference>